<dbReference type="SMART" id="SM00420">
    <property type="entry name" value="HTH_DEOR"/>
    <property type="match status" value="1"/>
</dbReference>
<dbReference type="InterPro" id="IPR036388">
    <property type="entry name" value="WH-like_DNA-bd_sf"/>
</dbReference>
<dbReference type="Pfam" id="PF13280">
    <property type="entry name" value="WYL"/>
    <property type="match status" value="1"/>
</dbReference>
<dbReference type="InterPro" id="IPR013196">
    <property type="entry name" value="HTH_11"/>
</dbReference>
<dbReference type="SUPFAM" id="SSF46785">
    <property type="entry name" value="Winged helix' DNA-binding domain"/>
    <property type="match status" value="1"/>
</dbReference>
<dbReference type="InterPro" id="IPR057727">
    <property type="entry name" value="WCX_dom"/>
</dbReference>
<dbReference type="PROSITE" id="PS51000">
    <property type="entry name" value="HTH_DEOR_2"/>
    <property type="match status" value="1"/>
</dbReference>
<dbReference type="InterPro" id="IPR026881">
    <property type="entry name" value="WYL_dom"/>
</dbReference>
<name>A0A1A9HZQ5_9BACT</name>
<dbReference type="InterPro" id="IPR001034">
    <property type="entry name" value="DeoR_HTH"/>
</dbReference>
<keyword evidence="1" id="KW-0805">Transcription regulation</keyword>
<dbReference type="InterPro" id="IPR051534">
    <property type="entry name" value="CBASS_pafABC_assoc_protein"/>
</dbReference>
<dbReference type="PANTHER" id="PTHR34580:SF3">
    <property type="entry name" value="PROTEIN PAFB"/>
    <property type="match status" value="1"/>
</dbReference>
<evidence type="ECO:0000259" key="3">
    <source>
        <dbReference type="PROSITE" id="PS51000"/>
    </source>
</evidence>
<dbReference type="InterPro" id="IPR028349">
    <property type="entry name" value="PafC-like"/>
</dbReference>
<dbReference type="EMBL" id="CP015772">
    <property type="protein sequence ID" value="ANH79902.1"/>
    <property type="molecule type" value="Genomic_DNA"/>
</dbReference>
<evidence type="ECO:0000256" key="1">
    <source>
        <dbReference type="ARBA" id="ARBA00023015"/>
    </source>
</evidence>
<gene>
    <name evidence="4" type="ORF">A8C56_01960</name>
</gene>
<dbReference type="Pfam" id="PF25583">
    <property type="entry name" value="WCX"/>
    <property type="match status" value="1"/>
</dbReference>
<evidence type="ECO:0000256" key="2">
    <source>
        <dbReference type="ARBA" id="ARBA00023163"/>
    </source>
</evidence>
<accession>A0A1A9HZQ5</accession>
<evidence type="ECO:0000313" key="5">
    <source>
        <dbReference type="Proteomes" id="UP000077667"/>
    </source>
</evidence>
<keyword evidence="5" id="KW-1185">Reference proteome</keyword>
<protein>
    <submittedName>
        <fullName evidence="4">DNA-binding protein</fullName>
    </submittedName>
</protein>
<dbReference type="AlphaFoldDB" id="A0A1A9HZQ5"/>
<dbReference type="Gene3D" id="1.10.10.10">
    <property type="entry name" value="Winged helix-like DNA-binding domain superfamily/Winged helix DNA-binding domain"/>
    <property type="match status" value="1"/>
</dbReference>
<feature type="domain" description="HTH deoR-type" evidence="3">
    <location>
        <begin position="8"/>
        <end position="63"/>
    </location>
</feature>
<dbReference type="Pfam" id="PF08279">
    <property type="entry name" value="HTH_11"/>
    <property type="match status" value="1"/>
</dbReference>
<dbReference type="InterPro" id="IPR036390">
    <property type="entry name" value="WH_DNA-bd_sf"/>
</dbReference>
<dbReference type="STRING" id="1176587.A8C56_01960"/>
<dbReference type="Proteomes" id="UP000077667">
    <property type="component" value="Chromosome"/>
</dbReference>
<dbReference type="PANTHER" id="PTHR34580">
    <property type="match status" value="1"/>
</dbReference>
<dbReference type="PIRSF" id="PIRSF016838">
    <property type="entry name" value="PafC"/>
    <property type="match status" value="1"/>
</dbReference>
<organism evidence="4 5">
    <name type="scientific">Niabella ginsenosidivorans</name>
    <dbReference type="NCBI Taxonomy" id="1176587"/>
    <lineage>
        <taxon>Bacteria</taxon>
        <taxon>Pseudomonadati</taxon>
        <taxon>Bacteroidota</taxon>
        <taxon>Chitinophagia</taxon>
        <taxon>Chitinophagales</taxon>
        <taxon>Chitinophagaceae</taxon>
        <taxon>Niabella</taxon>
    </lineage>
</organism>
<dbReference type="GO" id="GO:0003677">
    <property type="term" value="F:DNA binding"/>
    <property type="evidence" value="ECO:0007669"/>
    <property type="project" value="UniProtKB-KW"/>
</dbReference>
<reference evidence="4 5" key="1">
    <citation type="submission" date="2016-05" db="EMBL/GenBank/DDBJ databases">
        <title>Niabella ginsenosidivorans BS26 whole genome sequencing.</title>
        <authorList>
            <person name="Im W.T."/>
            <person name="Siddiqi M.Z."/>
        </authorList>
    </citation>
    <scope>NUCLEOTIDE SEQUENCE [LARGE SCALE GENOMIC DNA]</scope>
    <source>
        <strain evidence="4 5">BS26</strain>
    </source>
</reference>
<evidence type="ECO:0000313" key="4">
    <source>
        <dbReference type="EMBL" id="ANH79902.1"/>
    </source>
</evidence>
<dbReference type="OrthoDB" id="9815009at2"/>
<sequence length="322" mass="37276">MAAEPINKFDRIIAILIQLQSRRIVKAQDLANRFEVSLRTIYRDIRSLQTAGVPISGEAGVGYELVEGYRLPPVMFTREEASSFVAAEKLMERFIDKRLGDHFAAAIAKMKAVLRMTEKDWISSIEPQVMVRGGQPIFNDKVPDALSVLFDSLAQKVQIEINYKKLESDQAALRTIEPVGVFHENEFWYMMAYCHLRKDYRRFRTDRIQGIKKLEIPFAKEHPGLEHFLDRQQDAPRTKVRILVTPAIAKYLDRQKSHQGFVEQKVTDKGIEMTFMSRYPESDFARWFITFGDYATLLEPVSLKKTIREILEKQLKNLSDEA</sequence>
<dbReference type="KEGG" id="nia:A8C56_01960"/>
<dbReference type="RefSeq" id="WP_067751321.1">
    <property type="nucleotide sequence ID" value="NZ_CP015772.1"/>
</dbReference>
<dbReference type="PROSITE" id="PS52050">
    <property type="entry name" value="WYL"/>
    <property type="match status" value="1"/>
</dbReference>
<keyword evidence="4" id="KW-0238">DNA-binding</keyword>
<keyword evidence="2" id="KW-0804">Transcription</keyword>
<dbReference type="GO" id="GO:0003700">
    <property type="term" value="F:DNA-binding transcription factor activity"/>
    <property type="evidence" value="ECO:0007669"/>
    <property type="project" value="InterPro"/>
</dbReference>
<proteinExistence type="predicted"/>